<reference evidence="1 3" key="2">
    <citation type="submission" date="2017-05" db="EMBL/GenBank/DDBJ databases">
        <authorList>
            <person name="Blom J."/>
        </authorList>
    </citation>
    <scope>NUCLEOTIDE SEQUENCE [LARGE SCALE GENOMIC DNA]</scope>
    <source>
        <strain evidence="1">PD885</strain>
    </source>
</reference>
<dbReference type="EMBL" id="LT853885">
    <property type="protein sequence ID" value="SMR04828.1"/>
    <property type="molecule type" value="Genomic_DNA"/>
</dbReference>
<dbReference type="AlphaFoldDB" id="A0A1Y6HMX6"/>
<dbReference type="OrthoDB" id="5955045at2"/>
<evidence type="ECO:0000313" key="3">
    <source>
        <dbReference type="Proteomes" id="UP000195877"/>
    </source>
</evidence>
<accession>A0A1Y6HMX6</accession>
<dbReference type="EMBL" id="LT853882">
    <property type="protein sequence ID" value="SMQ97710.1"/>
    <property type="molecule type" value="Genomic_DNA"/>
</dbReference>
<name>A0A1Y6HMX6_9XANT</name>
<sequence length="143" mass="16247">MSETFEWISFPEGRARFSGGIRGFDELGHETFAVEIDQAEVFGELEPKWLEDDVHFSIHIISFGYLNRIEVGMPLPSFSTRSFTNDQLETVKVLVKKLIVAGLQFEDRPSSLMETKKSSFIGKVIFEQNWALVTSNDASSLHE</sequence>
<evidence type="ECO:0000313" key="4">
    <source>
        <dbReference type="Proteomes" id="UP000195953"/>
    </source>
</evidence>
<gene>
    <name evidence="2" type="ORF">PD5205_03553</name>
    <name evidence="1" type="ORF">PD885_00441</name>
</gene>
<proteinExistence type="predicted"/>
<keyword evidence="3" id="KW-1185">Reference proteome</keyword>
<dbReference type="Proteomes" id="UP000195953">
    <property type="component" value="Chromosome 1"/>
</dbReference>
<dbReference type="KEGG" id="xfr:BER92_17315"/>
<reference evidence="2 4" key="1">
    <citation type="submission" date="2017-05" db="EMBL/GenBank/DDBJ databases">
        <authorList>
            <person name="Song R."/>
            <person name="Chenine A.L."/>
            <person name="Ruprecht R.M."/>
        </authorList>
    </citation>
    <scope>NUCLEOTIDE SEQUENCE [LARGE SCALE GENOMIC DNA]</scope>
    <source>
        <strain evidence="2">PD5205</strain>
    </source>
</reference>
<evidence type="ECO:0000313" key="2">
    <source>
        <dbReference type="EMBL" id="SMR04828.1"/>
    </source>
</evidence>
<organism evidence="2 4">
    <name type="scientific">Xanthomonas fragariae</name>
    <dbReference type="NCBI Taxonomy" id="48664"/>
    <lineage>
        <taxon>Bacteria</taxon>
        <taxon>Pseudomonadati</taxon>
        <taxon>Pseudomonadota</taxon>
        <taxon>Gammaproteobacteria</taxon>
        <taxon>Lysobacterales</taxon>
        <taxon>Lysobacteraceae</taxon>
        <taxon>Xanthomonas</taxon>
    </lineage>
</organism>
<dbReference type="GeneID" id="61892896"/>
<evidence type="ECO:0000313" key="1">
    <source>
        <dbReference type="EMBL" id="SMQ97710.1"/>
    </source>
</evidence>
<dbReference type="Proteomes" id="UP000195877">
    <property type="component" value="Chromosome 1"/>
</dbReference>
<protein>
    <submittedName>
        <fullName evidence="2">Uncharacterized protein</fullName>
    </submittedName>
</protein>
<dbReference type="RefSeq" id="WP_002804036.1">
    <property type="nucleotide sequence ID" value="NZ_CP016830.1"/>
</dbReference>